<proteinExistence type="predicted"/>
<organism evidence="1 2">
    <name type="scientific">Campylobacter showae CSUNSWCD</name>
    <dbReference type="NCBI Taxonomy" id="1244083"/>
    <lineage>
        <taxon>Bacteria</taxon>
        <taxon>Pseudomonadati</taxon>
        <taxon>Campylobacterota</taxon>
        <taxon>Epsilonproteobacteria</taxon>
        <taxon>Campylobacterales</taxon>
        <taxon>Campylobacteraceae</taxon>
        <taxon>Campylobacter</taxon>
    </lineage>
</organism>
<reference evidence="1 2" key="1">
    <citation type="journal article" date="2013" name="Genome Announc.">
        <title>Genome Sequence of Campylobacter showae UNSWCD, Isolated from a Patient with Crohn's Disease.</title>
        <authorList>
            <person name="Tay A.P."/>
            <person name="Kaakoush N.O."/>
            <person name="Deshpande N.P."/>
            <person name="Chen Z."/>
            <person name="Mitchell H."/>
            <person name="Wilkins M.R."/>
        </authorList>
    </citation>
    <scope>NUCLEOTIDE SEQUENCE [LARGE SCALE GENOMIC DNA]</scope>
    <source>
        <strain evidence="1 2">CSUNSWCD</strain>
    </source>
</reference>
<dbReference type="Proteomes" id="UP000011939">
    <property type="component" value="Unassembled WGS sequence"/>
</dbReference>
<protein>
    <submittedName>
        <fullName evidence="1">Uncharacterized protein</fullName>
    </submittedName>
</protein>
<dbReference type="EMBL" id="AMZQ01000008">
    <property type="protein sequence ID" value="EKU11044.1"/>
    <property type="molecule type" value="Genomic_DNA"/>
</dbReference>
<gene>
    <name evidence="1" type="ORF">CSUNSWCD_2167</name>
</gene>
<dbReference type="AlphaFoldDB" id="M5IPM9"/>
<evidence type="ECO:0000313" key="1">
    <source>
        <dbReference type="EMBL" id="EKU11044.1"/>
    </source>
</evidence>
<sequence length="37" mass="4504">MAYENKLKNFMKKPKKLYSTLCERAPHRKEDFCVEAR</sequence>
<comment type="caution">
    <text evidence="1">The sequence shown here is derived from an EMBL/GenBank/DDBJ whole genome shotgun (WGS) entry which is preliminary data.</text>
</comment>
<name>M5IPM9_9BACT</name>
<accession>M5IPM9</accession>
<evidence type="ECO:0000313" key="2">
    <source>
        <dbReference type="Proteomes" id="UP000011939"/>
    </source>
</evidence>
<dbReference type="PATRIC" id="fig|1244083.3.peg.1410"/>